<feature type="transmembrane region" description="Helical" evidence="2">
    <location>
        <begin position="12"/>
        <end position="32"/>
    </location>
</feature>
<dbReference type="PANTHER" id="PTHR12277">
    <property type="entry name" value="ALPHA/BETA HYDROLASE DOMAIN-CONTAINING PROTEIN"/>
    <property type="match status" value="1"/>
</dbReference>
<accession>A0A7S1Z1N8</accession>
<keyword evidence="2" id="KW-0812">Transmembrane</keyword>
<dbReference type="PANTHER" id="PTHR12277:SF81">
    <property type="entry name" value="PROTEIN ABHD13"/>
    <property type="match status" value="1"/>
</dbReference>
<feature type="region of interest" description="Disordered" evidence="1">
    <location>
        <begin position="263"/>
        <end position="321"/>
    </location>
</feature>
<keyword evidence="2" id="KW-1133">Transmembrane helix</keyword>
<evidence type="ECO:0000256" key="1">
    <source>
        <dbReference type="SAM" id="MobiDB-lite"/>
    </source>
</evidence>
<dbReference type="SUPFAM" id="SSF53474">
    <property type="entry name" value="alpha/beta-Hydrolases"/>
    <property type="match status" value="1"/>
</dbReference>
<keyword evidence="2" id="KW-0472">Membrane</keyword>
<dbReference type="AlphaFoldDB" id="A0A7S1Z1N8"/>
<evidence type="ECO:0000313" key="3">
    <source>
        <dbReference type="EMBL" id="CAD9325518.1"/>
    </source>
</evidence>
<protein>
    <submittedName>
        <fullName evidence="3">Uncharacterized protein</fullName>
    </submittedName>
</protein>
<feature type="region of interest" description="Disordered" evidence="1">
    <location>
        <begin position="161"/>
        <end position="184"/>
    </location>
</feature>
<dbReference type="EMBL" id="HBGO01005963">
    <property type="protein sequence ID" value="CAD9325518.1"/>
    <property type="molecule type" value="Transcribed_RNA"/>
</dbReference>
<feature type="compositionally biased region" description="Gly residues" evidence="1">
    <location>
        <begin position="275"/>
        <end position="287"/>
    </location>
</feature>
<sequence>MMPNAAALTQPKFAVAGVVAGWLALLVLWLPFKLLSMVVTEIGVYALVVGGGYKLGRSLVRLIAFPGSTHRVYGEIEAEFARYSVRMLDASCSNVIEAAEAAIYLGDEDTGDESSQRPVRNAGMFRMGMGDLGPLWRRAGSYRDRVLGMYSDVMSNLVEASEGRPPADDLGAGSGGLNKYGNNPLKGDVGDLSTVTPQSREDAKALSELLHRALVNMDQAERAMGPVLNDKSGGTSRSSTPPEAVAKCRALLRTAMELKEFLPSLRPPSQNDTSNGGGGNSSGGNGDEGNERNGLQSPNQSADDAMANTAGDPSGPSGAVDAVRSGAASVLTVVDPPPHPSPFGLDVLRGCMLSRYKGARQLWVRRPGTKFSGGGGGRVDVIHIPAEGGAATASRGSIPRAVLYCNPNAGLSEVATGMSLIGGNVTPESAQPKGSSGSASFADENCWTDFYLRTGYDVFLFNYAGFGRSHGGRARTKSYKSGCVPRVGRMAKGALWDFAPSAQTLKTDAHAVARHLVTELGVERLVVHGESIGGMAAAGAARRLGEKGAVDMSLNRRASHPALLLCDRSFSNLEGVAQRLVGSWTGDAIRALTPLWNTDVASDFLSASCPKAVASDASDAIIADASSLKSGLALSLELRGGKTKGAGRMVSPPLEYRMSDWEGTGAGRSKFAPGKVVQVPTWPNDRRITENEAFHFAACARRIGKAASSARRRTGYNAYTPATGPSEEEDEGIEITELELTEEDGNINDTGVGGKGGNGGSLPPNPEALLVDAWRSLACTDGLCGLPLGAAIKDGHDAVVSWLCCAVIFGGQVVVSAAQKRALGPGGGGARGTEQTTILPEDFDFRPGGYELTEEDGTGVHPVPLPEVVALLRRALDAASGGGVLSDLAPELRYCAGMLDYVVTRISSAGVVRDSTRALRLKPPLSDGGGGRLGCGSSGSPGRFMDLRCGHNNQYSGEEKEMLRGVLRLVDDDGGNNVV</sequence>
<evidence type="ECO:0000256" key="2">
    <source>
        <dbReference type="SAM" id="Phobius"/>
    </source>
</evidence>
<gene>
    <name evidence="3" type="ORF">OSIN01602_LOCUS3333</name>
</gene>
<name>A0A7S1Z1N8_TRICV</name>
<proteinExistence type="predicted"/>
<dbReference type="Gene3D" id="3.40.50.1820">
    <property type="entry name" value="alpha/beta hydrolase"/>
    <property type="match status" value="1"/>
</dbReference>
<reference evidence="3" key="1">
    <citation type="submission" date="2021-01" db="EMBL/GenBank/DDBJ databases">
        <authorList>
            <person name="Corre E."/>
            <person name="Pelletier E."/>
            <person name="Niang G."/>
            <person name="Scheremetjew M."/>
            <person name="Finn R."/>
            <person name="Kale V."/>
            <person name="Holt S."/>
            <person name="Cochrane G."/>
            <person name="Meng A."/>
            <person name="Brown T."/>
            <person name="Cohen L."/>
        </authorList>
    </citation>
    <scope>NUCLEOTIDE SEQUENCE</scope>
    <source>
        <strain evidence="3">Grunow 1884</strain>
    </source>
</reference>
<feature type="compositionally biased region" description="Polar residues" evidence="1">
    <location>
        <begin position="232"/>
        <end position="241"/>
    </location>
</feature>
<feature type="region of interest" description="Disordered" evidence="1">
    <location>
        <begin position="225"/>
        <end position="244"/>
    </location>
</feature>
<dbReference type="InterPro" id="IPR029058">
    <property type="entry name" value="AB_hydrolase_fold"/>
</dbReference>
<organism evidence="3">
    <name type="scientific">Trieres chinensis</name>
    <name type="common">Marine centric diatom</name>
    <name type="synonym">Odontella sinensis</name>
    <dbReference type="NCBI Taxonomy" id="1514140"/>
    <lineage>
        <taxon>Eukaryota</taxon>
        <taxon>Sar</taxon>
        <taxon>Stramenopiles</taxon>
        <taxon>Ochrophyta</taxon>
        <taxon>Bacillariophyta</taxon>
        <taxon>Mediophyceae</taxon>
        <taxon>Biddulphiophycidae</taxon>
        <taxon>Eupodiscales</taxon>
        <taxon>Parodontellaceae</taxon>
        <taxon>Trieres</taxon>
    </lineage>
</organism>